<dbReference type="RefSeq" id="WP_100746867.1">
    <property type="nucleotide sequence ID" value="NZ_NPEF02000036.1"/>
</dbReference>
<dbReference type="Gene3D" id="3.60.21.10">
    <property type="match status" value="1"/>
</dbReference>
<dbReference type="OrthoDB" id="9779903at2"/>
<keyword evidence="4" id="KW-1185">Reference proteome</keyword>
<dbReference type="InterPro" id="IPR004843">
    <property type="entry name" value="Calcineurin-like_PHP"/>
</dbReference>
<dbReference type="InterPro" id="IPR050126">
    <property type="entry name" value="Ap4A_hydrolase"/>
</dbReference>
<evidence type="ECO:0000259" key="1">
    <source>
        <dbReference type="Pfam" id="PF00149"/>
    </source>
</evidence>
<sequence length="342" mass="39650">MRDIVIGDIHGCYDEFILLLEEVGYSKDDRIISVGDIVDRGPDSVKVYDFFRNHPRHIVVTGNHENKHGNQVLSYSQEIVKLQFGDRYREFLEWLPGLPYYYETESALIVHAAVEPDIPLKDQKKEVLMGSTSGEKHLTKKYGSEDWTNLYKAEKPVIFGHRVVGDSVQIYGDKLYGIDTGVCFGGYLSAVTLPDFKIFSVKSAGNYWKSEMEKWQVEVLRSKPWKTFEFEKIRKQISKVRNSKQAEVAEFVSDVDDWFLTLESDFERIKKNLESMASRISEDFGPEQFIKSSREYEYSIYLILAMKKRLSVENLKDSLDTPKKIFQLADKLGLEMKNPFRS</sequence>
<name>A0A2N0BB28_9LEPT</name>
<feature type="domain" description="Calcineurin-like phosphoesterase" evidence="1">
    <location>
        <begin position="4"/>
        <end position="113"/>
    </location>
</feature>
<dbReference type="Proteomes" id="UP000232122">
    <property type="component" value="Unassembled WGS sequence"/>
</dbReference>
<dbReference type="PANTHER" id="PTHR42850:SF4">
    <property type="entry name" value="ZINC-DEPENDENT ENDOPOLYPHOSPHATASE"/>
    <property type="match status" value="1"/>
</dbReference>
<protein>
    <submittedName>
        <fullName evidence="2">Metallophosphoesterase</fullName>
    </submittedName>
</protein>
<dbReference type="EMBL" id="NPEF02000036">
    <property type="protein sequence ID" value="MDV6237816.1"/>
    <property type="molecule type" value="Genomic_DNA"/>
</dbReference>
<proteinExistence type="predicted"/>
<accession>A0A2N0BB28</accession>
<comment type="caution">
    <text evidence="3">The sequence shown here is derived from an EMBL/GenBank/DDBJ whole genome shotgun (WGS) entry which is preliminary data.</text>
</comment>
<gene>
    <name evidence="2" type="ORF">CH379_019485</name>
    <name evidence="3" type="ORF">CH379_06235</name>
</gene>
<dbReference type="GO" id="GO:0005737">
    <property type="term" value="C:cytoplasm"/>
    <property type="evidence" value="ECO:0007669"/>
    <property type="project" value="TreeGrafter"/>
</dbReference>
<accession>A0A2N0BL99</accession>
<evidence type="ECO:0000313" key="2">
    <source>
        <dbReference type="EMBL" id="MDV6237816.1"/>
    </source>
</evidence>
<dbReference type="Pfam" id="PF00149">
    <property type="entry name" value="Metallophos"/>
    <property type="match status" value="1"/>
</dbReference>
<evidence type="ECO:0000313" key="4">
    <source>
        <dbReference type="Proteomes" id="UP000232122"/>
    </source>
</evidence>
<dbReference type="SUPFAM" id="SSF56300">
    <property type="entry name" value="Metallo-dependent phosphatases"/>
    <property type="match status" value="1"/>
</dbReference>
<dbReference type="PANTHER" id="PTHR42850">
    <property type="entry name" value="METALLOPHOSPHOESTERASE"/>
    <property type="match status" value="1"/>
</dbReference>
<reference evidence="2" key="3">
    <citation type="submission" date="2023-10" db="EMBL/GenBank/DDBJ databases">
        <authorList>
            <person name="Picardeau M."/>
            <person name="Thibeaux R."/>
        </authorList>
    </citation>
    <scope>NUCLEOTIDE SEQUENCE</scope>
    <source>
        <strain evidence="2">ATI7-C-A5</strain>
    </source>
</reference>
<reference evidence="2 4" key="2">
    <citation type="journal article" date="2018" name="Microb. Genom.">
        <title>Deciphering the unexplored Leptospira diversity from soils uncovers genomic evolution to virulence.</title>
        <authorList>
            <person name="Thibeaux R."/>
            <person name="Iraola G."/>
            <person name="Ferres I."/>
            <person name="Bierque E."/>
            <person name="Girault D."/>
            <person name="Soupe-Gilbert M.E."/>
            <person name="Picardeau M."/>
            <person name="Goarant C."/>
        </authorList>
    </citation>
    <scope>NUCLEOTIDE SEQUENCE [LARGE SCALE GENOMIC DNA]</scope>
    <source>
        <strain evidence="2 4">ATI7-C-A5</strain>
    </source>
</reference>
<reference evidence="3" key="1">
    <citation type="submission" date="2017-07" db="EMBL/GenBank/DDBJ databases">
        <title>Leptospira spp. isolated from tropical soils.</title>
        <authorList>
            <person name="Thibeaux R."/>
            <person name="Iraola G."/>
            <person name="Ferres I."/>
            <person name="Bierque E."/>
            <person name="Girault D."/>
            <person name="Soupe-Gilbert M.-E."/>
            <person name="Picardeau M."/>
            <person name="Goarant C."/>
        </authorList>
    </citation>
    <scope>NUCLEOTIDE SEQUENCE [LARGE SCALE GENOMIC DNA]</scope>
    <source>
        <strain evidence="3">ATI7-C-A5</strain>
    </source>
</reference>
<dbReference type="AlphaFoldDB" id="A0A2N0BB28"/>
<dbReference type="InterPro" id="IPR029052">
    <property type="entry name" value="Metallo-depent_PP-like"/>
</dbReference>
<dbReference type="GO" id="GO:0016791">
    <property type="term" value="F:phosphatase activity"/>
    <property type="evidence" value="ECO:0007669"/>
    <property type="project" value="TreeGrafter"/>
</dbReference>
<evidence type="ECO:0000313" key="3">
    <source>
        <dbReference type="EMBL" id="PJZ93746.1"/>
    </source>
</evidence>
<organism evidence="3">
    <name type="scientific">Leptospira ellisii</name>
    <dbReference type="NCBI Taxonomy" id="2023197"/>
    <lineage>
        <taxon>Bacteria</taxon>
        <taxon>Pseudomonadati</taxon>
        <taxon>Spirochaetota</taxon>
        <taxon>Spirochaetia</taxon>
        <taxon>Leptospirales</taxon>
        <taxon>Leptospiraceae</taxon>
        <taxon>Leptospira</taxon>
    </lineage>
</organism>
<dbReference type="EMBL" id="NPEF01000046">
    <property type="protein sequence ID" value="PJZ93746.1"/>
    <property type="molecule type" value="Genomic_DNA"/>
</dbReference>